<dbReference type="Pfam" id="PF02128">
    <property type="entry name" value="Peptidase_M36"/>
    <property type="match status" value="1"/>
</dbReference>
<gene>
    <name evidence="4" type="ORF">BCR36DRAFT_367132</name>
</gene>
<sequence>MTFFTIWDLMKRKEISKKIISEKVEWKMMPWSYANINECTKEQKKIDGICENIYPYTSTSRDGIPPIMILPKVSNLNNGLWVSSGVSNHVLIHEYTHGVSARLRGGPNYDCNMVSSSTDFAALDEGYSDFFSATLQFDKKKTLIETYLFKLTTLTI</sequence>
<dbReference type="GO" id="GO:0005615">
    <property type="term" value="C:extracellular space"/>
    <property type="evidence" value="ECO:0007669"/>
    <property type="project" value="InterPro"/>
</dbReference>
<reference evidence="4 5" key="2">
    <citation type="submission" date="2016-08" db="EMBL/GenBank/DDBJ databases">
        <title>Pervasive Adenine N6-methylation of Active Genes in Fungi.</title>
        <authorList>
            <consortium name="DOE Joint Genome Institute"/>
            <person name="Mondo S.J."/>
            <person name="Dannebaum R.O."/>
            <person name="Kuo R.C."/>
            <person name="Labutti K."/>
            <person name="Haridas S."/>
            <person name="Kuo A."/>
            <person name="Salamov A."/>
            <person name="Ahrendt S.R."/>
            <person name="Lipzen A."/>
            <person name="Sullivan W."/>
            <person name="Andreopoulos W.B."/>
            <person name="Clum A."/>
            <person name="Lindquist E."/>
            <person name="Daum C."/>
            <person name="Ramamoorthy G.K."/>
            <person name="Gryganskyi A."/>
            <person name="Culley D."/>
            <person name="Magnuson J.K."/>
            <person name="James T.Y."/>
            <person name="O'Malley M.A."/>
            <person name="Stajich J.E."/>
            <person name="Spatafora J.W."/>
            <person name="Visel A."/>
            <person name="Grigoriev I.V."/>
        </authorList>
    </citation>
    <scope>NUCLEOTIDE SEQUENCE [LARGE SCALE GENOMIC DNA]</scope>
    <source>
        <strain evidence="5">finn</strain>
    </source>
</reference>
<dbReference type="EMBL" id="MCFH01000005">
    <property type="protein sequence ID" value="ORX57936.1"/>
    <property type="molecule type" value="Genomic_DNA"/>
</dbReference>
<dbReference type="GO" id="GO:0004222">
    <property type="term" value="F:metalloendopeptidase activity"/>
    <property type="evidence" value="ECO:0007669"/>
    <property type="project" value="InterPro"/>
</dbReference>
<dbReference type="EC" id="3.4.24.-" evidence="3"/>
<organism evidence="4 5">
    <name type="scientific">Piromyces finnis</name>
    <dbReference type="NCBI Taxonomy" id="1754191"/>
    <lineage>
        <taxon>Eukaryota</taxon>
        <taxon>Fungi</taxon>
        <taxon>Fungi incertae sedis</taxon>
        <taxon>Chytridiomycota</taxon>
        <taxon>Chytridiomycota incertae sedis</taxon>
        <taxon>Neocallimastigomycetes</taxon>
        <taxon>Neocallimastigales</taxon>
        <taxon>Neocallimastigaceae</taxon>
        <taxon>Piromyces</taxon>
    </lineage>
</organism>
<keyword evidence="5" id="KW-1185">Reference proteome</keyword>
<feature type="binding site" evidence="2">
    <location>
        <position position="125"/>
    </location>
    <ligand>
        <name>Zn(2+)</name>
        <dbReference type="ChEBI" id="CHEBI:29105"/>
        <note>catalytic</note>
    </ligand>
</feature>
<evidence type="ECO:0000256" key="3">
    <source>
        <dbReference type="RuleBase" id="RU364017"/>
    </source>
</evidence>
<dbReference type="AlphaFoldDB" id="A0A1Y1VLF2"/>
<comment type="cofactor">
    <cofactor evidence="2">
        <name>Zn(2+)</name>
        <dbReference type="ChEBI" id="CHEBI:29105"/>
    </cofactor>
    <text evidence="2">Binds 1 zinc ion per subunit.</text>
</comment>
<feature type="binding site" evidence="2">
    <location>
        <position position="97"/>
    </location>
    <ligand>
        <name>Zn(2+)</name>
        <dbReference type="ChEBI" id="CHEBI:29105"/>
        <note>catalytic</note>
    </ligand>
</feature>
<dbReference type="Proteomes" id="UP000193719">
    <property type="component" value="Unassembled WGS sequence"/>
</dbReference>
<evidence type="ECO:0000313" key="4">
    <source>
        <dbReference type="EMBL" id="ORX57936.1"/>
    </source>
</evidence>
<dbReference type="Gene3D" id="3.10.170.10">
    <property type="match status" value="1"/>
</dbReference>
<dbReference type="OrthoDB" id="3227768at2759"/>
<comment type="subcellular location">
    <subcellularLocation>
        <location evidence="3">Secreted</location>
    </subcellularLocation>
</comment>
<feature type="binding site" evidence="2">
    <location>
        <position position="93"/>
    </location>
    <ligand>
        <name>Zn(2+)</name>
        <dbReference type="ChEBI" id="CHEBI:29105"/>
        <note>catalytic</note>
    </ligand>
</feature>
<keyword evidence="3" id="KW-0482">Metalloprotease</keyword>
<name>A0A1Y1VLF2_9FUNG</name>
<keyword evidence="3" id="KW-0378">Hydrolase</keyword>
<keyword evidence="3" id="KW-0645">Protease</keyword>
<feature type="active site" evidence="1">
    <location>
        <position position="94"/>
    </location>
</feature>
<evidence type="ECO:0000256" key="1">
    <source>
        <dbReference type="PIRSR" id="PIRSR601842-1"/>
    </source>
</evidence>
<comment type="similarity">
    <text evidence="3">Belongs to the peptidase M36 family.</text>
</comment>
<evidence type="ECO:0000256" key="2">
    <source>
        <dbReference type="PIRSR" id="PIRSR601842-2"/>
    </source>
</evidence>
<keyword evidence="3" id="KW-0964">Secreted</keyword>
<proteinExistence type="inferred from homology"/>
<accession>A0A1Y1VLF2</accession>
<protein>
    <recommendedName>
        <fullName evidence="3">Extracellular metalloproteinase</fullName>
        <ecNumber evidence="3">3.4.24.-</ecNumber>
    </recommendedName>
    <alternativeName>
        <fullName evidence="3">Fungalysin</fullName>
    </alternativeName>
</protein>
<dbReference type="GO" id="GO:0008270">
    <property type="term" value="F:zinc ion binding"/>
    <property type="evidence" value="ECO:0007669"/>
    <property type="project" value="InterPro"/>
</dbReference>
<keyword evidence="3" id="KW-0865">Zymogen</keyword>
<dbReference type="InterPro" id="IPR001842">
    <property type="entry name" value="Peptidase_M36"/>
</dbReference>
<keyword evidence="2 3" id="KW-0479">Metal-binding</keyword>
<keyword evidence="2 3" id="KW-0862">Zinc</keyword>
<dbReference type="SUPFAM" id="SSF55486">
    <property type="entry name" value="Metalloproteases ('zincins'), catalytic domain"/>
    <property type="match status" value="1"/>
</dbReference>
<comment type="caution">
    <text evidence="4">The sequence shown here is derived from an EMBL/GenBank/DDBJ whole genome shotgun (WGS) entry which is preliminary data.</text>
</comment>
<reference evidence="4 5" key="1">
    <citation type="submission" date="2016-08" db="EMBL/GenBank/DDBJ databases">
        <title>Genomes of anaerobic fungi encode conserved fungal cellulosomes for biomass hydrolysis.</title>
        <authorList>
            <consortium name="DOE Joint Genome Institute"/>
            <person name="Haitjema C.H."/>
            <person name="Gilmore S.P."/>
            <person name="Henske J.K."/>
            <person name="Solomon K.V."/>
            <person name="De Groot R."/>
            <person name="Kuo A."/>
            <person name="Mondo S.J."/>
            <person name="Salamov A.A."/>
            <person name="Labutti K."/>
            <person name="Zhao Z."/>
            <person name="Chiniquy J."/>
            <person name="Barry K."/>
            <person name="Brewer H.M."/>
            <person name="Purvine S.O."/>
            <person name="Wright A.T."/>
            <person name="Boxma B."/>
            <person name="Van Alen T."/>
            <person name="Hackstein J.H."/>
            <person name="Baker S.E."/>
            <person name="Grigoriev I.V."/>
            <person name="O'Malley M.A."/>
        </authorList>
    </citation>
    <scope>NUCLEOTIDE SEQUENCE [LARGE SCALE GENOMIC DNA]</scope>
    <source>
        <strain evidence="5">finn</strain>
    </source>
</reference>
<evidence type="ECO:0000313" key="5">
    <source>
        <dbReference type="Proteomes" id="UP000193719"/>
    </source>
</evidence>
<dbReference type="GO" id="GO:0006508">
    <property type="term" value="P:proteolysis"/>
    <property type="evidence" value="ECO:0007669"/>
    <property type="project" value="UniProtKB-KW"/>
</dbReference>